<name>A0A6J7EUJ1_9ZZZZ</name>
<dbReference type="InterPro" id="IPR018990">
    <property type="entry name" value="Prot_inh_I42_chagasin"/>
</dbReference>
<feature type="domain" description="Proteinase inhibitor I42 chagasin" evidence="3">
    <location>
        <begin position="52"/>
        <end position="135"/>
    </location>
</feature>
<accession>A0A6J7EUJ1</accession>
<dbReference type="Pfam" id="PF09394">
    <property type="entry name" value="Inhibitor_I42"/>
    <property type="match status" value="1"/>
</dbReference>
<proteinExistence type="predicted"/>
<evidence type="ECO:0000256" key="1">
    <source>
        <dbReference type="ARBA" id="ARBA00022690"/>
    </source>
</evidence>
<protein>
    <submittedName>
        <fullName evidence="4">Unannotated protein</fullName>
    </submittedName>
</protein>
<gene>
    <name evidence="4" type="ORF">UFOPK3402_02040</name>
</gene>
<sequence>MSRSTRSIVALAAVASLAVGGASAAMARPMGDSSSVTVITSLPKSGNKTVSVPGGNSVKFSITSNASTGYAYTVSSSKNTAESKVSKVTYVAAQTDLMGAPGTSVVTVKPLHAGSTKVTFTLTSPAGAVAQRSSVTLNFMAD</sequence>
<dbReference type="AlphaFoldDB" id="A0A6J7EUJ1"/>
<reference evidence="4" key="1">
    <citation type="submission" date="2020-05" db="EMBL/GenBank/DDBJ databases">
        <authorList>
            <person name="Chiriac C."/>
            <person name="Salcher M."/>
            <person name="Ghai R."/>
            <person name="Kavagutti S V."/>
        </authorList>
    </citation>
    <scope>NUCLEOTIDE SEQUENCE</scope>
</reference>
<dbReference type="Gene3D" id="2.60.40.2020">
    <property type="match status" value="1"/>
</dbReference>
<dbReference type="GO" id="GO:0004869">
    <property type="term" value="F:cysteine-type endopeptidase inhibitor activity"/>
    <property type="evidence" value="ECO:0007669"/>
    <property type="project" value="UniProtKB-KW"/>
</dbReference>
<organism evidence="4">
    <name type="scientific">freshwater metagenome</name>
    <dbReference type="NCBI Taxonomy" id="449393"/>
    <lineage>
        <taxon>unclassified sequences</taxon>
        <taxon>metagenomes</taxon>
        <taxon>ecological metagenomes</taxon>
    </lineage>
</organism>
<evidence type="ECO:0000259" key="3">
    <source>
        <dbReference type="Pfam" id="PF09394"/>
    </source>
</evidence>
<dbReference type="SUPFAM" id="SSF141066">
    <property type="entry name" value="ICP-like"/>
    <property type="match status" value="1"/>
</dbReference>
<dbReference type="InterPro" id="IPR036331">
    <property type="entry name" value="Chagasin-like_sf"/>
</dbReference>
<keyword evidence="1" id="KW-0646">Protease inhibitor</keyword>
<evidence type="ECO:0000256" key="2">
    <source>
        <dbReference type="ARBA" id="ARBA00022704"/>
    </source>
</evidence>
<keyword evidence="2" id="KW-0789">Thiol protease inhibitor</keyword>
<dbReference type="EMBL" id="CAFBLS010000346">
    <property type="protein sequence ID" value="CAB4887322.1"/>
    <property type="molecule type" value="Genomic_DNA"/>
</dbReference>
<evidence type="ECO:0000313" key="4">
    <source>
        <dbReference type="EMBL" id="CAB4887322.1"/>
    </source>
</evidence>